<organism evidence="1 2">
    <name type="scientific">Eshraghiella crossota CAG:259</name>
    <dbReference type="NCBI Taxonomy" id="1263062"/>
    <lineage>
        <taxon>Bacteria</taxon>
        <taxon>Bacillati</taxon>
        <taxon>Bacillota</taxon>
        <taxon>Clostridia</taxon>
        <taxon>Lachnospirales</taxon>
        <taxon>Lachnospiraceae</taxon>
        <taxon>Eshraghiella</taxon>
    </lineage>
</organism>
<keyword evidence="1" id="KW-0067">ATP-binding</keyword>
<dbReference type="AlphaFoldDB" id="R5LGA4"/>
<keyword evidence="1" id="KW-0547">Nucleotide-binding</keyword>
<protein>
    <submittedName>
        <fullName evidence="1">Nodulation ATP-binding protein I</fullName>
    </submittedName>
</protein>
<dbReference type="Gene3D" id="3.40.50.300">
    <property type="entry name" value="P-loop containing nucleotide triphosphate hydrolases"/>
    <property type="match status" value="1"/>
</dbReference>
<dbReference type="SUPFAM" id="SSF52540">
    <property type="entry name" value="P-loop containing nucleoside triphosphate hydrolases"/>
    <property type="match status" value="1"/>
</dbReference>
<dbReference type="InterPro" id="IPR027417">
    <property type="entry name" value="P-loop_NTPase"/>
</dbReference>
<name>R5LGA4_9FIRM</name>
<evidence type="ECO:0000313" key="1">
    <source>
        <dbReference type="EMBL" id="CCY78218.1"/>
    </source>
</evidence>
<dbReference type="Proteomes" id="UP000018300">
    <property type="component" value="Unassembled WGS sequence"/>
</dbReference>
<evidence type="ECO:0000313" key="2">
    <source>
        <dbReference type="Proteomes" id="UP000018300"/>
    </source>
</evidence>
<sequence>MDEPGASLDIIAKNDIVTYMKKYIAGGGTIIISSHEECELSVCTKMYLMKNGVLESLNGSYSLSSIMERMVK</sequence>
<accession>R5LGA4</accession>
<proteinExistence type="predicted"/>
<reference evidence="1" key="1">
    <citation type="submission" date="2012-11" db="EMBL/GenBank/DDBJ databases">
        <title>Dependencies among metagenomic species, viruses, plasmids and units of genetic variation.</title>
        <authorList>
            <person name="Nielsen H.B."/>
            <person name="Almeida M."/>
            <person name="Juncker A.S."/>
            <person name="Rasmussen S."/>
            <person name="Li J."/>
            <person name="Sunagawa S."/>
            <person name="Plichta D."/>
            <person name="Gautier L."/>
            <person name="Le Chatelier E."/>
            <person name="Peletier E."/>
            <person name="Bonde I."/>
            <person name="Nielsen T."/>
            <person name="Manichanh C."/>
            <person name="Arumugam M."/>
            <person name="Batto J."/>
            <person name="Santos M.B.Q.D."/>
            <person name="Blom N."/>
            <person name="Borruel N."/>
            <person name="Burgdorf K.S."/>
            <person name="Boumezbeur F."/>
            <person name="Casellas F."/>
            <person name="Dore J."/>
            <person name="Guarner F."/>
            <person name="Hansen T."/>
            <person name="Hildebrand F."/>
            <person name="Kaas R.S."/>
            <person name="Kennedy S."/>
            <person name="Kristiansen K."/>
            <person name="Kultima J.R."/>
            <person name="Leonard P."/>
            <person name="Levenez F."/>
            <person name="Lund O."/>
            <person name="Moumen B."/>
            <person name="Le Paslier D."/>
            <person name="Pons N."/>
            <person name="Pedersen O."/>
            <person name="Prifti E."/>
            <person name="Qin J."/>
            <person name="Raes J."/>
            <person name="Tap J."/>
            <person name="Tims S."/>
            <person name="Ussery D.W."/>
            <person name="Yamada T."/>
            <person name="MetaHit consortium"/>
            <person name="Renault P."/>
            <person name="Sicheritz-Ponten T."/>
            <person name="Bork P."/>
            <person name="Wang J."/>
            <person name="Brunak S."/>
            <person name="Ehrlich S.D."/>
        </authorList>
    </citation>
    <scope>NUCLEOTIDE SEQUENCE [LARGE SCALE GENOMIC DNA]</scope>
</reference>
<gene>
    <name evidence="1" type="ORF">BN569_01197</name>
</gene>
<comment type="caution">
    <text evidence="1">The sequence shown here is derived from an EMBL/GenBank/DDBJ whole genome shotgun (WGS) entry which is preliminary data.</text>
</comment>
<dbReference type="EMBL" id="CAYU010000096">
    <property type="protein sequence ID" value="CCY78218.1"/>
    <property type="molecule type" value="Genomic_DNA"/>
</dbReference>
<dbReference type="GO" id="GO:0005524">
    <property type="term" value="F:ATP binding"/>
    <property type="evidence" value="ECO:0007669"/>
    <property type="project" value="UniProtKB-KW"/>
</dbReference>